<reference evidence="3" key="1">
    <citation type="submission" date="2020-05" db="UniProtKB">
        <authorList>
            <consortium name="EnsemblMetazoa"/>
        </authorList>
    </citation>
    <scope>IDENTIFICATION</scope>
    <source>
        <strain evidence="3">TTRI</strain>
    </source>
</reference>
<dbReference type="PROSITE" id="PS51257">
    <property type="entry name" value="PROKAR_LIPOPROTEIN"/>
    <property type="match status" value="1"/>
</dbReference>
<organism evidence="3 4">
    <name type="scientific">Glossina austeni</name>
    <name type="common">Savannah tsetse fly</name>
    <dbReference type="NCBI Taxonomy" id="7395"/>
    <lineage>
        <taxon>Eukaryota</taxon>
        <taxon>Metazoa</taxon>
        <taxon>Ecdysozoa</taxon>
        <taxon>Arthropoda</taxon>
        <taxon>Hexapoda</taxon>
        <taxon>Insecta</taxon>
        <taxon>Pterygota</taxon>
        <taxon>Neoptera</taxon>
        <taxon>Endopterygota</taxon>
        <taxon>Diptera</taxon>
        <taxon>Brachycera</taxon>
        <taxon>Muscomorpha</taxon>
        <taxon>Hippoboscoidea</taxon>
        <taxon>Glossinidae</taxon>
        <taxon>Glossina</taxon>
    </lineage>
</organism>
<protein>
    <submittedName>
        <fullName evidence="3">Uncharacterized protein</fullName>
    </submittedName>
</protein>
<dbReference type="AlphaFoldDB" id="A0A1A9VKC4"/>
<feature type="signal peptide" evidence="2">
    <location>
        <begin position="1"/>
        <end position="28"/>
    </location>
</feature>
<dbReference type="Proteomes" id="UP000078200">
    <property type="component" value="Unassembled WGS sequence"/>
</dbReference>
<feature type="chain" id="PRO_5008399448" evidence="2">
    <location>
        <begin position="29"/>
        <end position="652"/>
    </location>
</feature>
<dbReference type="VEuPathDB" id="VectorBase:GAUT039724"/>
<feature type="region of interest" description="Disordered" evidence="1">
    <location>
        <begin position="612"/>
        <end position="652"/>
    </location>
</feature>
<evidence type="ECO:0000256" key="1">
    <source>
        <dbReference type="SAM" id="MobiDB-lite"/>
    </source>
</evidence>
<evidence type="ECO:0000313" key="3">
    <source>
        <dbReference type="EnsemblMetazoa" id="GAUT039724-PA"/>
    </source>
</evidence>
<proteinExistence type="predicted"/>
<accession>A0A1A9VKC4</accession>
<evidence type="ECO:0000256" key="2">
    <source>
        <dbReference type="SAM" id="SignalP"/>
    </source>
</evidence>
<keyword evidence="2" id="KW-0732">Signal</keyword>
<dbReference type="EnsemblMetazoa" id="GAUT039724-RA">
    <property type="protein sequence ID" value="GAUT039724-PA"/>
    <property type="gene ID" value="GAUT039724"/>
</dbReference>
<evidence type="ECO:0000313" key="4">
    <source>
        <dbReference type="Proteomes" id="UP000078200"/>
    </source>
</evidence>
<sequence length="652" mass="73151">MLKRLSNQNLGKLCISFVVLFLLSGCGEDHCIKPENLSGLREKLDIVSTEQKWVDSGVNISDRIRVTEIDIVPSKVNFCPKQYADFAIGPGRNDVTLPFALKRGDTISFSVIGSKVCKDKESETKIRYVKIDEKCSEKEEEYFAHVLNREGCQDGICPNKYIQSNEYWLHQNGKEYQSSDFSRSDQDKRKEEIEDIVNSIKQQGKDIDCSSLSSNQASKIDTYILDLTCKYKCLDDRGKQLCLPNLVQNATKHNLGTSITSALQSVSKESVGEAISDILKDAKIETDVQHLSVYMDGERFKNVQDGGICTSCNYKISYSHAINSELIFTLDDDTGKGGFNIRVTKNHSLENSLYISVSDKLPEHKPGENQGDISVDISTVHDIQYMENLKGKLKNKSGTIYYGIRDHGCDYKNEGQFSISLTTKEPPTRTFSAIYNFFDEKVKTAFFGSSYKDSNAIHSDTSPVKSLYESFIKSRRTNTIRSTIISLQMFHNWVKNLARFAIHPVVLLIFISLISQVMDYIIYSVFDFEVCSTCILSINLKIFNPCIFYGYASKYTPNITAMMAFVILGHAMKALVEASSTISDSLFGVYVQNEPGRQYQQSLMGTVGLDKESVQNRERGGVSQQSGTSSRRPQIPQQRTGQVAQGPRGGPL</sequence>
<feature type="compositionally biased region" description="Polar residues" evidence="1">
    <location>
        <begin position="622"/>
        <end position="643"/>
    </location>
</feature>
<name>A0A1A9VKC4_GLOAU</name>
<keyword evidence="4" id="KW-1185">Reference proteome</keyword>